<evidence type="ECO:0000256" key="2">
    <source>
        <dbReference type="ARBA" id="ARBA00022729"/>
    </source>
</evidence>
<evidence type="ECO:0000256" key="6">
    <source>
        <dbReference type="ARBA" id="ARBA00023316"/>
    </source>
</evidence>
<evidence type="ECO:0000256" key="9">
    <source>
        <dbReference type="RuleBase" id="RU004016"/>
    </source>
</evidence>
<feature type="domain" description="Peptidase S11 D-alanyl-D-alanine carboxypeptidase A N-terminal" evidence="10">
    <location>
        <begin position="65"/>
        <end position="280"/>
    </location>
</feature>
<keyword evidence="3" id="KW-0378">Hydrolase</keyword>
<dbReference type="GO" id="GO:0008360">
    <property type="term" value="P:regulation of cell shape"/>
    <property type="evidence" value="ECO:0007669"/>
    <property type="project" value="UniProtKB-KW"/>
</dbReference>
<evidence type="ECO:0000256" key="3">
    <source>
        <dbReference type="ARBA" id="ARBA00022801"/>
    </source>
</evidence>
<sequence length="332" mass="35634">MGKLLAVLLLSAVAFLGVYVVAGQKDIGLYSPIPKIFGISSKQEVANGWFPKVSSVSADKNLDDLNLSAKSALVVNYDSGEVVYAKNAKEKLPVASTVKIMTALVALGNKGLDDTFTVSAKAAHIGEDSMGLSEGEKVTLKELLYGLMLVSGNDAAITIAEGVAQNELAFVDLMNKKARSLGLSDTEFINASGLDEDGKVQYSTAYDMATIARYAWENFAPFRQVAQTEHIVIGANANHKEFDLYNDTNLLTTYPGVKGIKPGFTWEAGLCLVTYAENKQSLRSSALPAGLDGKKLLAVVLGSDNRRGEMKELLDYGFSYYGIKVSHPALDL</sequence>
<feature type="binding site" evidence="8">
    <location>
        <position position="261"/>
    </location>
    <ligand>
        <name>substrate</name>
    </ligand>
</feature>
<dbReference type="Gene3D" id="3.40.710.10">
    <property type="entry name" value="DD-peptidase/beta-lactamase superfamily"/>
    <property type="match status" value="1"/>
</dbReference>
<dbReference type="PRINTS" id="PR00725">
    <property type="entry name" value="DADACBPTASE1"/>
</dbReference>
<gene>
    <name evidence="11" type="ORF">A2696_00120</name>
</gene>
<feature type="active site" description="Acyl-ester intermediate" evidence="7">
    <location>
        <position position="96"/>
    </location>
</feature>
<dbReference type="Pfam" id="PF00768">
    <property type="entry name" value="Peptidase_S11"/>
    <property type="match status" value="1"/>
</dbReference>
<dbReference type="InterPro" id="IPR018044">
    <property type="entry name" value="Peptidase_S11"/>
</dbReference>
<comment type="caution">
    <text evidence="11">The sequence shown here is derived from an EMBL/GenBank/DDBJ whole genome shotgun (WGS) entry which is preliminary data.</text>
</comment>
<evidence type="ECO:0000256" key="5">
    <source>
        <dbReference type="ARBA" id="ARBA00022984"/>
    </source>
</evidence>
<comment type="similarity">
    <text evidence="1 9">Belongs to the peptidase S11 family.</text>
</comment>
<feature type="active site" evidence="7">
    <location>
        <position position="151"/>
    </location>
</feature>
<dbReference type="GO" id="GO:0009002">
    <property type="term" value="F:serine-type D-Ala-D-Ala carboxypeptidase activity"/>
    <property type="evidence" value="ECO:0007669"/>
    <property type="project" value="InterPro"/>
</dbReference>
<dbReference type="PANTHER" id="PTHR21581">
    <property type="entry name" value="D-ALANYL-D-ALANINE CARBOXYPEPTIDASE"/>
    <property type="match status" value="1"/>
</dbReference>
<organism evidence="11 12">
    <name type="scientific">Candidatus Curtissbacteria bacterium RIFCSPHIGHO2_01_FULL_41_13</name>
    <dbReference type="NCBI Taxonomy" id="1797745"/>
    <lineage>
        <taxon>Bacteria</taxon>
        <taxon>Candidatus Curtissiibacteriota</taxon>
    </lineage>
</organism>
<dbReference type="InterPro" id="IPR001967">
    <property type="entry name" value="Peptidase_S11_N"/>
</dbReference>
<dbReference type="Proteomes" id="UP000177069">
    <property type="component" value="Unassembled WGS sequence"/>
</dbReference>
<evidence type="ECO:0000256" key="7">
    <source>
        <dbReference type="PIRSR" id="PIRSR618044-1"/>
    </source>
</evidence>
<proteinExistence type="inferred from homology"/>
<dbReference type="EMBL" id="MFBA01000036">
    <property type="protein sequence ID" value="OGD85125.1"/>
    <property type="molecule type" value="Genomic_DNA"/>
</dbReference>
<name>A0A1F5FZV7_9BACT</name>
<dbReference type="AlphaFoldDB" id="A0A1F5FZV7"/>
<feature type="active site" description="Proton acceptor" evidence="7">
    <location>
        <position position="99"/>
    </location>
</feature>
<evidence type="ECO:0000313" key="11">
    <source>
        <dbReference type="EMBL" id="OGD85125.1"/>
    </source>
</evidence>
<evidence type="ECO:0000313" key="12">
    <source>
        <dbReference type="Proteomes" id="UP000177069"/>
    </source>
</evidence>
<keyword evidence="4" id="KW-0133">Cell shape</keyword>
<evidence type="ECO:0000259" key="10">
    <source>
        <dbReference type="Pfam" id="PF00768"/>
    </source>
</evidence>
<accession>A0A1F5FZV7</accession>
<dbReference type="InterPro" id="IPR012338">
    <property type="entry name" value="Beta-lactam/transpept-like"/>
</dbReference>
<evidence type="ECO:0000256" key="8">
    <source>
        <dbReference type="PIRSR" id="PIRSR618044-2"/>
    </source>
</evidence>
<keyword evidence="2" id="KW-0732">Signal</keyword>
<dbReference type="PANTHER" id="PTHR21581:SF33">
    <property type="entry name" value="D-ALANYL-D-ALANINE CARBOXYPEPTIDASE DACB"/>
    <property type="match status" value="1"/>
</dbReference>
<dbReference type="GO" id="GO:0006508">
    <property type="term" value="P:proteolysis"/>
    <property type="evidence" value="ECO:0007669"/>
    <property type="project" value="InterPro"/>
</dbReference>
<dbReference type="SUPFAM" id="SSF56601">
    <property type="entry name" value="beta-lactamase/transpeptidase-like"/>
    <property type="match status" value="1"/>
</dbReference>
<keyword evidence="5" id="KW-0573">Peptidoglycan synthesis</keyword>
<evidence type="ECO:0000256" key="4">
    <source>
        <dbReference type="ARBA" id="ARBA00022960"/>
    </source>
</evidence>
<protein>
    <recommendedName>
        <fullName evidence="10">Peptidase S11 D-alanyl-D-alanine carboxypeptidase A N-terminal domain-containing protein</fullName>
    </recommendedName>
</protein>
<keyword evidence="6" id="KW-0961">Cell wall biogenesis/degradation</keyword>
<dbReference type="GO" id="GO:0071555">
    <property type="term" value="P:cell wall organization"/>
    <property type="evidence" value="ECO:0007669"/>
    <property type="project" value="UniProtKB-KW"/>
</dbReference>
<reference evidence="11 12" key="1">
    <citation type="journal article" date="2016" name="Nat. Commun.">
        <title>Thousands of microbial genomes shed light on interconnected biogeochemical processes in an aquifer system.</title>
        <authorList>
            <person name="Anantharaman K."/>
            <person name="Brown C.T."/>
            <person name="Hug L.A."/>
            <person name="Sharon I."/>
            <person name="Castelle C.J."/>
            <person name="Probst A.J."/>
            <person name="Thomas B.C."/>
            <person name="Singh A."/>
            <person name="Wilkins M.J."/>
            <person name="Karaoz U."/>
            <person name="Brodie E.L."/>
            <person name="Williams K.H."/>
            <person name="Hubbard S.S."/>
            <person name="Banfield J.F."/>
        </authorList>
    </citation>
    <scope>NUCLEOTIDE SEQUENCE [LARGE SCALE GENOMIC DNA]</scope>
</reference>
<dbReference type="GO" id="GO:0009252">
    <property type="term" value="P:peptidoglycan biosynthetic process"/>
    <property type="evidence" value="ECO:0007669"/>
    <property type="project" value="UniProtKB-KW"/>
</dbReference>
<evidence type="ECO:0000256" key="1">
    <source>
        <dbReference type="ARBA" id="ARBA00007164"/>
    </source>
</evidence>